<sequence>MNTLKHKPGVSNLSYLSTKYQLIGFQAQEKMDRLPSTLSRPSRTCPQHFPLSQLPLLKTKGPSSGTPPKPPRHPSILPYQRELCLASAPQTSARSCVDIVSSPKLQEQDDFDDLIANPCPVCDPSG</sequence>
<dbReference type="Proteomes" id="UP000593571">
    <property type="component" value="Unassembled WGS sequence"/>
</dbReference>
<reference evidence="2 3" key="1">
    <citation type="journal article" date="2020" name="Nature">
        <title>Six reference-quality genomes reveal evolution of bat adaptations.</title>
        <authorList>
            <person name="Jebb D."/>
            <person name="Huang Z."/>
            <person name="Pippel M."/>
            <person name="Hughes G.M."/>
            <person name="Lavrichenko K."/>
            <person name="Devanna P."/>
            <person name="Winkler S."/>
            <person name="Jermiin L.S."/>
            <person name="Skirmuntt E.C."/>
            <person name="Katzourakis A."/>
            <person name="Burkitt-Gray L."/>
            <person name="Ray D.A."/>
            <person name="Sullivan K.A.M."/>
            <person name="Roscito J.G."/>
            <person name="Kirilenko B.M."/>
            <person name="Davalos L.M."/>
            <person name="Corthals A.P."/>
            <person name="Power M.L."/>
            <person name="Jones G."/>
            <person name="Ransome R.D."/>
            <person name="Dechmann D.K.N."/>
            <person name="Locatelli A.G."/>
            <person name="Puechmaille S.J."/>
            <person name="Fedrigo O."/>
            <person name="Jarvis E.D."/>
            <person name="Hiller M."/>
            <person name="Vernes S.C."/>
            <person name="Myers E.W."/>
            <person name="Teeling E.C."/>
        </authorList>
    </citation>
    <scope>NUCLEOTIDE SEQUENCE [LARGE SCALE GENOMIC DNA]</scope>
    <source>
        <strain evidence="2">MRouAeg1</strain>
        <tissue evidence="2">Muscle</tissue>
    </source>
</reference>
<dbReference type="AlphaFoldDB" id="A0A7J8DXI0"/>
<accession>A0A7J8DXI0</accession>
<dbReference type="EMBL" id="JACASE010000011">
    <property type="protein sequence ID" value="KAF6427791.1"/>
    <property type="molecule type" value="Genomic_DNA"/>
</dbReference>
<evidence type="ECO:0000256" key="1">
    <source>
        <dbReference type="SAM" id="MobiDB-lite"/>
    </source>
</evidence>
<keyword evidence="3" id="KW-1185">Reference proteome</keyword>
<feature type="region of interest" description="Disordered" evidence="1">
    <location>
        <begin position="32"/>
        <end position="76"/>
    </location>
</feature>
<evidence type="ECO:0000313" key="2">
    <source>
        <dbReference type="EMBL" id="KAF6427791.1"/>
    </source>
</evidence>
<organism evidence="2 3">
    <name type="scientific">Rousettus aegyptiacus</name>
    <name type="common">Egyptian fruit bat</name>
    <name type="synonym">Pteropus aegyptiacus</name>
    <dbReference type="NCBI Taxonomy" id="9407"/>
    <lineage>
        <taxon>Eukaryota</taxon>
        <taxon>Metazoa</taxon>
        <taxon>Chordata</taxon>
        <taxon>Craniata</taxon>
        <taxon>Vertebrata</taxon>
        <taxon>Euteleostomi</taxon>
        <taxon>Mammalia</taxon>
        <taxon>Eutheria</taxon>
        <taxon>Laurasiatheria</taxon>
        <taxon>Chiroptera</taxon>
        <taxon>Yinpterochiroptera</taxon>
        <taxon>Pteropodoidea</taxon>
        <taxon>Pteropodidae</taxon>
        <taxon>Rousettinae</taxon>
        <taxon>Rousettus</taxon>
    </lineage>
</organism>
<evidence type="ECO:0000313" key="3">
    <source>
        <dbReference type="Proteomes" id="UP000593571"/>
    </source>
</evidence>
<name>A0A7J8DXI0_ROUAE</name>
<gene>
    <name evidence="2" type="ORF">HJG63_008280</name>
</gene>
<proteinExistence type="predicted"/>
<comment type="caution">
    <text evidence="2">The sequence shown here is derived from an EMBL/GenBank/DDBJ whole genome shotgun (WGS) entry which is preliminary data.</text>
</comment>
<protein>
    <submittedName>
        <fullName evidence="2">Uncharacterized protein</fullName>
    </submittedName>
</protein>
<feature type="compositionally biased region" description="Polar residues" evidence="1">
    <location>
        <begin position="36"/>
        <end position="45"/>
    </location>
</feature>